<keyword evidence="2" id="KW-1185">Reference proteome</keyword>
<gene>
    <name evidence="1" type="ORF">A8806_102253</name>
</gene>
<accession>A0A2Y9BG95</accession>
<evidence type="ECO:0000313" key="2">
    <source>
        <dbReference type="Proteomes" id="UP000245845"/>
    </source>
</evidence>
<protein>
    <submittedName>
        <fullName evidence="1">Uncharacterized protein</fullName>
    </submittedName>
</protein>
<reference evidence="1 2" key="1">
    <citation type="submission" date="2018-05" db="EMBL/GenBank/DDBJ databases">
        <title>The Hungate 1000. A catalogue of reference genomes from the rumen microbiome.</title>
        <authorList>
            <person name="Kelly W."/>
        </authorList>
    </citation>
    <scope>NUCLEOTIDE SEQUENCE [LARGE SCALE GENOMIC DNA]</scope>
    <source>
        <strain evidence="1 2">NLAE-zl-C242</strain>
    </source>
</reference>
<evidence type="ECO:0000313" key="1">
    <source>
        <dbReference type="EMBL" id="PWJ31397.1"/>
    </source>
</evidence>
<dbReference type="AlphaFoldDB" id="A0A2Y9BG95"/>
<dbReference type="Proteomes" id="UP000245845">
    <property type="component" value="Unassembled WGS sequence"/>
</dbReference>
<dbReference type="EMBL" id="QGDL01000002">
    <property type="protein sequence ID" value="PWJ31397.1"/>
    <property type="molecule type" value="Genomic_DNA"/>
</dbReference>
<proteinExistence type="predicted"/>
<organism evidence="1 2">
    <name type="scientific">Faecalicatena orotica</name>
    <dbReference type="NCBI Taxonomy" id="1544"/>
    <lineage>
        <taxon>Bacteria</taxon>
        <taxon>Bacillati</taxon>
        <taxon>Bacillota</taxon>
        <taxon>Clostridia</taxon>
        <taxon>Lachnospirales</taxon>
        <taxon>Lachnospiraceae</taxon>
        <taxon>Faecalicatena</taxon>
    </lineage>
</organism>
<sequence length="30" mass="3594">MNVILDDKLKEYMDEKDLKDIVLYAEMCNT</sequence>
<comment type="caution">
    <text evidence="1">The sequence shown here is derived from an EMBL/GenBank/DDBJ whole genome shotgun (WGS) entry which is preliminary data.</text>
</comment>
<name>A0A2Y9BG95_9FIRM</name>